<evidence type="ECO:0000256" key="1">
    <source>
        <dbReference type="SAM" id="MobiDB-lite"/>
    </source>
</evidence>
<feature type="compositionally biased region" description="Polar residues" evidence="1">
    <location>
        <begin position="60"/>
        <end position="69"/>
    </location>
</feature>
<evidence type="ECO:0000313" key="3">
    <source>
        <dbReference type="Proteomes" id="UP000011661"/>
    </source>
</evidence>
<comment type="caution">
    <text evidence="2">The sequence shown here is derived from an EMBL/GenBank/DDBJ whole genome shotgun (WGS) entry which is preliminary data.</text>
</comment>
<name>L9W9Z6_9EURY</name>
<keyword evidence="3" id="KW-1185">Reference proteome</keyword>
<dbReference type="EMBL" id="AOHX01000031">
    <property type="protein sequence ID" value="ELY46076.1"/>
    <property type="molecule type" value="Genomic_DNA"/>
</dbReference>
<proteinExistence type="predicted"/>
<dbReference type="STRING" id="1230460.C495_07535"/>
<gene>
    <name evidence="2" type="ORF">C495_07535</name>
</gene>
<reference evidence="2 3" key="1">
    <citation type="journal article" date="2014" name="PLoS Genet.">
        <title>Phylogenetically driven sequencing of extremely halophilic archaea reveals strategies for static and dynamic osmo-response.</title>
        <authorList>
            <person name="Becker E.A."/>
            <person name="Seitzer P.M."/>
            <person name="Tritt A."/>
            <person name="Larsen D."/>
            <person name="Krusor M."/>
            <person name="Yao A.I."/>
            <person name="Wu D."/>
            <person name="Madern D."/>
            <person name="Eisen J.A."/>
            <person name="Darling A.E."/>
            <person name="Facciotti M.T."/>
        </authorList>
    </citation>
    <scope>NUCLEOTIDE SEQUENCE [LARGE SCALE GENOMIC DNA]</scope>
    <source>
        <strain evidence="2 3">JCM 14089</strain>
    </source>
</reference>
<organism evidence="2 3">
    <name type="scientific">Natronorubrum sulfidifaciens JCM 14089</name>
    <dbReference type="NCBI Taxonomy" id="1230460"/>
    <lineage>
        <taxon>Archaea</taxon>
        <taxon>Methanobacteriati</taxon>
        <taxon>Methanobacteriota</taxon>
        <taxon>Stenosarchaea group</taxon>
        <taxon>Halobacteria</taxon>
        <taxon>Halobacteriales</taxon>
        <taxon>Natrialbaceae</taxon>
        <taxon>Natronorubrum</taxon>
    </lineage>
</organism>
<sequence>MAAYSQRQPFDARVPTAVAAVSDDHSTADSRVETTATRADSGDRRSVGDSLRRIPHADSYTGQYNERRN</sequence>
<feature type="region of interest" description="Disordered" evidence="1">
    <location>
        <begin position="20"/>
        <end position="69"/>
    </location>
</feature>
<protein>
    <submittedName>
        <fullName evidence="2">Uncharacterized protein</fullName>
    </submittedName>
</protein>
<feature type="compositionally biased region" description="Basic and acidic residues" evidence="1">
    <location>
        <begin position="22"/>
        <end position="32"/>
    </location>
</feature>
<accession>L9W9Z6</accession>
<dbReference type="RefSeq" id="WP_008161538.1">
    <property type="nucleotide sequence ID" value="NZ_AOHX01000031.1"/>
</dbReference>
<feature type="compositionally biased region" description="Basic and acidic residues" evidence="1">
    <location>
        <begin position="40"/>
        <end position="56"/>
    </location>
</feature>
<evidence type="ECO:0000313" key="2">
    <source>
        <dbReference type="EMBL" id="ELY46076.1"/>
    </source>
</evidence>
<dbReference type="AlphaFoldDB" id="L9W9Z6"/>
<dbReference type="Proteomes" id="UP000011661">
    <property type="component" value="Unassembled WGS sequence"/>
</dbReference>